<dbReference type="Proteomes" id="UP001060771">
    <property type="component" value="Chromosome"/>
</dbReference>
<proteinExistence type="predicted"/>
<reference evidence="4" key="3">
    <citation type="submission" date="2022-09" db="EMBL/GenBank/DDBJ databases">
        <title>Complete genome sequence of Vulcanisaeta souniana.</title>
        <authorList>
            <person name="Kato S."/>
            <person name="Itoh T."/>
            <person name="Ohkuma M."/>
        </authorList>
    </citation>
    <scope>NUCLEOTIDE SEQUENCE [LARGE SCALE GENOMIC DNA]</scope>
    <source>
        <strain evidence="4">JCM 11219</strain>
    </source>
</reference>
<dbReference type="EMBL" id="BMNM01000014">
    <property type="protein sequence ID" value="GGI86374.1"/>
    <property type="molecule type" value="Genomic_DNA"/>
</dbReference>
<keyword evidence="4" id="KW-1185">Reference proteome</keyword>
<dbReference type="Proteomes" id="UP000657075">
    <property type="component" value="Unassembled WGS sequence"/>
</dbReference>
<sequence>MGVELVFRGRIASHGKGRYIITIPKEFSEKARELYEKNEEVIIIVAKEG</sequence>
<accession>A0A830EHW2</accession>
<reference evidence="1" key="4">
    <citation type="journal article" date="2023" name="Microbiol. Resour. Announc.">
        <title>Complete Genome Sequence of Vulcanisaeta souniana Strain IC-059, a Hyperthermophilic Archaeon Isolated from Hot Spring Water in Japan.</title>
        <authorList>
            <person name="Kato S."/>
            <person name="Itoh T."/>
            <person name="Wu L."/>
            <person name="Ma J."/>
            <person name="Ohkuma M."/>
        </authorList>
    </citation>
    <scope>NUCLEOTIDE SEQUENCE</scope>
    <source>
        <strain evidence="1">JCM 11219</strain>
    </source>
</reference>
<dbReference type="AlphaFoldDB" id="A0A830EHW2"/>
<reference evidence="2" key="1">
    <citation type="journal article" date="2014" name="Int. J. Syst. Evol. Microbiol.">
        <title>Complete genome sequence of Corynebacterium casei LMG S-19264T (=DSM 44701T), isolated from a smear-ripened cheese.</title>
        <authorList>
            <consortium name="US DOE Joint Genome Institute (JGI-PGF)"/>
            <person name="Walter F."/>
            <person name="Albersmeier A."/>
            <person name="Kalinowski J."/>
            <person name="Ruckert C."/>
        </authorList>
    </citation>
    <scope>NUCLEOTIDE SEQUENCE</scope>
    <source>
        <strain evidence="2">JCM 11219</strain>
    </source>
</reference>
<name>A0A830EHW2_9CREN</name>
<evidence type="ECO:0000313" key="4">
    <source>
        <dbReference type="Proteomes" id="UP001060771"/>
    </source>
</evidence>
<organism evidence="2 3">
    <name type="scientific">Vulcanisaeta souniana JCM 11219</name>
    <dbReference type="NCBI Taxonomy" id="1293586"/>
    <lineage>
        <taxon>Archaea</taxon>
        <taxon>Thermoproteota</taxon>
        <taxon>Thermoprotei</taxon>
        <taxon>Thermoproteales</taxon>
        <taxon>Thermoproteaceae</taxon>
        <taxon>Vulcanisaeta</taxon>
    </lineage>
</organism>
<evidence type="ECO:0000313" key="3">
    <source>
        <dbReference type="Proteomes" id="UP000657075"/>
    </source>
</evidence>
<evidence type="ECO:0000313" key="2">
    <source>
        <dbReference type="EMBL" id="GGI86374.1"/>
    </source>
</evidence>
<dbReference type="RefSeq" id="WP_188604155.1">
    <property type="nucleotide sequence ID" value="NZ_AP026830.1"/>
</dbReference>
<reference evidence="2" key="2">
    <citation type="submission" date="2020-09" db="EMBL/GenBank/DDBJ databases">
        <authorList>
            <person name="Sun Q."/>
            <person name="Ohkuma M."/>
        </authorList>
    </citation>
    <scope>NUCLEOTIDE SEQUENCE</scope>
    <source>
        <strain evidence="2">JCM 11219</strain>
    </source>
</reference>
<gene>
    <name evidence="2" type="ORF">GCM10007112_24210</name>
    <name evidence="1" type="ORF">Vsou_13630</name>
</gene>
<dbReference type="GeneID" id="76206912"/>
<dbReference type="EMBL" id="AP026830">
    <property type="protein sequence ID" value="BDR92270.1"/>
    <property type="molecule type" value="Genomic_DNA"/>
</dbReference>
<evidence type="ECO:0000313" key="1">
    <source>
        <dbReference type="EMBL" id="BDR92270.1"/>
    </source>
</evidence>
<protein>
    <submittedName>
        <fullName evidence="2">Uncharacterized protein</fullName>
    </submittedName>
</protein>